<organism evidence="1 2">
    <name type="scientific">Streptomyces zhaozhouensis</name>
    <dbReference type="NCBI Taxonomy" id="1300267"/>
    <lineage>
        <taxon>Bacteria</taxon>
        <taxon>Bacillati</taxon>
        <taxon>Actinomycetota</taxon>
        <taxon>Actinomycetes</taxon>
        <taxon>Kitasatosporales</taxon>
        <taxon>Streptomycetaceae</taxon>
        <taxon>Streptomyces</taxon>
    </lineage>
</organism>
<dbReference type="EMBL" id="OCNE01000031">
    <property type="protein sequence ID" value="SOD67513.1"/>
    <property type="molecule type" value="Genomic_DNA"/>
</dbReference>
<dbReference type="Proteomes" id="UP000219072">
    <property type="component" value="Unassembled WGS sequence"/>
</dbReference>
<accession>A0A286E9E5</accession>
<dbReference type="AlphaFoldDB" id="A0A286E9E5"/>
<evidence type="ECO:0000313" key="2">
    <source>
        <dbReference type="Proteomes" id="UP000219072"/>
    </source>
</evidence>
<keyword evidence="2" id="KW-1185">Reference proteome</keyword>
<evidence type="ECO:0000313" key="1">
    <source>
        <dbReference type="EMBL" id="SOD67513.1"/>
    </source>
</evidence>
<gene>
    <name evidence="1" type="ORF">SAMN06297387_13142</name>
</gene>
<sequence>MTDPTTNELTGVDADTVVQAGTIAGDVTVHAPVFEGTTSGVTIVQGDNHGTINQTIH</sequence>
<reference evidence="1 2" key="1">
    <citation type="submission" date="2017-09" db="EMBL/GenBank/DDBJ databases">
        <authorList>
            <person name="Ehlers B."/>
            <person name="Leendertz F.H."/>
        </authorList>
    </citation>
    <scope>NUCLEOTIDE SEQUENCE [LARGE SCALE GENOMIC DNA]</scope>
    <source>
        <strain evidence="1 2">CGMCC 4.7095</strain>
    </source>
</reference>
<protein>
    <submittedName>
        <fullName evidence="1">Uncharacterized protein</fullName>
    </submittedName>
</protein>
<name>A0A286E9E5_9ACTN</name>
<dbReference type="RefSeq" id="WP_170970703.1">
    <property type="nucleotide sequence ID" value="NZ_OCNE01000031.1"/>
</dbReference>
<proteinExistence type="predicted"/>